<proteinExistence type="predicted"/>
<accession>A0A2M8Q6U6</accession>
<name>A0A2M8Q6U6_9CHLR</name>
<evidence type="ECO:0000313" key="2">
    <source>
        <dbReference type="Proteomes" id="UP000230790"/>
    </source>
</evidence>
<evidence type="ECO:0000313" key="1">
    <source>
        <dbReference type="EMBL" id="PJF45521.1"/>
    </source>
</evidence>
<feature type="non-terminal residue" evidence="1">
    <location>
        <position position="1"/>
    </location>
</feature>
<gene>
    <name evidence="1" type="ORF">CUN48_18460</name>
</gene>
<comment type="caution">
    <text evidence="1">The sequence shown here is derived from an EMBL/GenBank/DDBJ whole genome shotgun (WGS) entry which is preliminary data.</text>
</comment>
<sequence>QCTEDNPVYIAYRDAVRELRDIAMGKAALFPSPDGASVPPGAAAWAPPRLLTDTSLARMLP</sequence>
<dbReference type="Proteomes" id="UP000230790">
    <property type="component" value="Unassembled WGS sequence"/>
</dbReference>
<reference evidence="1 2" key="1">
    <citation type="submission" date="2017-11" db="EMBL/GenBank/DDBJ databases">
        <title>Evolution of Phototrophy in the Chloroflexi Phylum Driven by Horizontal Gene Transfer.</title>
        <authorList>
            <person name="Ward L.M."/>
            <person name="Hemp J."/>
            <person name="Shih P.M."/>
            <person name="Mcglynn S.E."/>
            <person name="Fischer W."/>
        </authorList>
    </citation>
    <scope>NUCLEOTIDE SEQUENCE [LARGE SCALE GENOMIC DNA]</scope>
    <source>
        <strain evidence="1">JP3_7</strain>
    </source>
</reference>
<dbReference type="AlphaFoldDB" id="A0A2M8Q6U6"/>
<protein>
    <submittedName>
        <fullName evidence="1">Uncharacterized protein</fullName>
    </submittedName>
</protein>
<organism evidence="1 2">
    <name type="scientific">Candidatus Thermofonsia Clade 3 bacterium</name>
    <dbReference type="NCBI Taxonomy" id="2364212"/>
    <lineage>
        <taxon>Bacteria</taxon>
        <taxon>Bacillati</taxon>
        <taxon>Chloroflexota</taxon>
        <taxon>Candidatus Thermofontia</taxon>
        <taxon>Candidatus Thermofonsia Clade 3</taxon>
    </lineage>
</organism>
<dbReference type="EMBL" id="PGTN01001010">
    <property type="protein sequence ID" value="PJF45521.1"/>
    <property type="molecule type" value="Genomic_DNA"/>
</dbReference>